<evidence type="ECO:0000256" key="1">
    <source>
        <dbReference type="SAM" id="SignalP"/>
    </source>
</evidence>
<comment type="caution">
    <text evidence="2">The sequence shown here is derived from an EMBL/GenBank/DDBJ whole genome shotgun (WGS) entry which is preliminary data.</text>
</comment>
<reference evidence="2" key="1">
    <citation type="submission" date="2023-03" db="EMBL/GenBank/DDBJ databases">
        <title>Massive genome expansion in bonnet fungi (Mycena s.s.) driven by repeated elements and novel gene families across ecological guilds.</title>
        <authorList>
            <consortium name="Lawrence Berkeley National Laboratory"/>
            <person name="Harder C.B."/>
            <person name="Miyauchi S."/>
            <person name="Viragh M."/>
            <person name="Kuo A."/>
            <person name="Thoen E."/>
            <person name="Andreopoulos B."/>
            <person name="Lu D."/>
            <person name="Skrede I."/>
            <person name="Drula E."/>
            <person name="Henrissat B."/>
            <person name="Morin E."/>
            <person name="Kohler A."/>
            <person name="Barry K."/>
            <person name="LaButti K."/>
            <person name="Morin E."/>
            <person name="Salamov A."/>
            <person name="Lipzen A."/>
            <person name="Mereny Z."/>
            <person name="Hegedus B."/>
            <person name="Baldrian P."/>
            <person name="Stursova M."/>
            <person name="Weitz H."/>
            <person name="Taylor A."/>
            <person name="Grigoriev I.V."/>
            <person name="Nagy L.G."/>
            <person name="Martin F."/>
            <person name="Kauserud H."/>
        </authorList>
    </citation>
    <scope>NUCLEOTIDE SEQUENCE</scope>
    <source>
        <strain evidence="2">CBHHK200</strain>
    </source>
</reference>
<evidence type="ECO:0000313" key="3">
    <source>
        <dbReference type="Proteomes" id="UP001218188"/>
    </source>
</evidence>
<keyword evidence="1" id="KW-0732">Signal</keyword>
<dbReference type="Proteomes" id="UP001218188">
    <property type="component" value="Unassembled WGS sequence"/>
</dbReference>
<gene>
    <name evidence="2" type="ORF">C8F04DRAFT_421026</name>
</gene>
<protein>
    <recommendedName>
        <fullName evidence="4">Secreted protein</fullName>
    </recommendedName>
</protein>
<dbReference type="AlphaFoldDB" id="A0AAD6T0T2"/>
<dbReference type="EMBL" id="JARJCM010000038">
    <property type="protein sequence ID" value="KAJ7037228.1"/>
    <property type="molecule type" value="Genomic_DNA"/>
</dbReference>
<sequence>MCPNRKFTFSPVLDAGAWILPLLLPALPGDAVITRHCRCLHRTTLLRWDLGLRECVLSLAPDGAGYEIGNAYAKWFRLDVLFLHISIEVHVEWRKCSPLGPVGRRSWLHHRLNASNSAVDHSLCLRSESMPLCFL</sequence>
<accession>A0AAD6T0T2</accession>
<feature type="chain" id="PRO_5042214930" description="Secreted protein" evidence="1">
    <location>
        <begin position="32"/>
        <end position="135"/>
    </location>
</feature>
<organism evidence="2 3">
    <name type="scientific">Mycena alexandri</name>
    <dbReference type="NCBI Taxonomy" id="1745969"/>
    <lineage>
        <taxon>Eukaryota</taxon>
        <taxon>Fungi</taxon>
        <taxon>Dikarya</taxon>
        <taxon>Basidiomycota</taxon>
        <taxon>Agaricomycotina</taxon>
        <taxon>Agaricomycetes</taxon>
        <taxon>Agaricomycetidae</taxon>
        <taxon>Agaricales</taxon>
        <taxon>Marasmiineae</taxon>
        <taxon>Mycenaceae</taxon>
        <taxon>Mycena</taxon>
    </lineage>
</organism>
<keyword evidence="3" id="KW-1185">Reference proteome</keyword>
<name>A0AAD6T0T2_9AGAR</name>
<evidence type="ECO:0008006" key="4">
    <source>
        <dbReference type="Google" id="ProtNLM"/>
    </source>
</evidence>
<feature type="signal peptide" evidence="1">
    <location>
        <begin position="1"/>
        <end position="31"/>
    </location>
</feature>
<proteinExistence type="predicted"/>
<evidence type="ECO:0000313" key="2">
    <source>
        <dbReference type="EMBL" id="KAJ7037228.1"/>
    </source>
</evidence>